<evidence type="ECO:0000256" key="2">
    <source>
        <dbReference type="SAM" id="Phobius"/>
    </source>
</evidence>
<organism evidence="3">
    <name type="scientific">freshwater metagenome</name>
    <dbReference type="NCBI Taxonomy" id="449393"/>
    <lineage>
        <taxon>unclassified sequences</taxon>
        <taxon>metagenomes</taxon>
        <taxon>ecological metagenomes</taxon>
    </lineage>
</organism>
<dbReference type="AlphaFoldDB" id="A0A6J6FCU3"/>
<gene>
    <name evidence="3" type="ORF">UFOPK1722_01302</name>
</gene>
<dbReference type="PANTHER" id="PTHR41282">
    <property type="entry name" value="CONSERVED TRANSMEMBRANE PROTEIN-RELATED"/>
    <property type="match status" value="1"/>
</dbReference>
<dbReference type="PANTHER" id="PTHR41282:SF1">
    <property type="entry name" value="CONSERVED TRANSMEMBRANE PROTEIN-RELATED"/>
    <property type="match status" value="1"/>
</dbReference>
<feature type="region of interest" description="Disordered" evidence="1">
    <location>
        <begin position="17"/>
        <end position="42"/>
    </location>
</feature>
<feature type="transmembrane region" description="Helical" evidence="2">
    <location>
        <begin position="244"/>
        <end position="265"/>
    </location>
</feature>
<feature type="transmembrane region" description="Helical" evidence="2">
    <location>
        <begin position="205"/>
        <end position="224"/>
    </location>
</feature>
<keyword evidence="2" id="KW-1133">Transmembrane helix</keyword>
<reference evidence="3" key="1">
    <citation type="submission" date="2020-05" db="EMBL/GenBank/DDBJ databases">
        <authorList>
            <person name="Chiriac C."/>
            <person name="Salcher M."/>
            <person name="Ghai R."/>
            <person name="Kavagutti S V."/>
        </authorList>
    </citation>
    <scope>NUCLEOTIDE SEQUENCE</scope>
</reference>
<feature type="transmembrane region" description="Helical" evidence="2">
    <location>
        <begin position="138"/>
        <end position="160"/>
    </location>
</feature>
<feature type="transmembrane region" description="Helical" evidence="2">
    <location>
        <begin position="50"/>
        <end position="73"/>
    </location>
</feature>
<dbReference type="InterPro" id="IPR010539">
    <property type="entry name" value="BaxI_1-like"/>
</dbReference>
<feature type="transmembrane region" description="Helical" evidence="2">
    <location>
        <begin position="172"/>
        <end position="193"/>
    </location>
</feature>
<name>A0A6J6FCU3_9ZZZZ</name>
<feature type="transmembrane region" description="Helical" evidence="2">
    <location>
        <begin position="85"/>
        <end position="105"/>
    </location>
</feature>
<feature type="transmembrane region" description="Helical" evidence="2">
    <location>
        <begin position="112"/>
        <end position="132"/>
    </location>
</feature>
<dbReference type="PIRSF" id="PIRSF009160">
    <property type="entry name" value="UCP009160"/>
    <property type="match status" value="1"/>
</dbReference>
<evidence type="ECO:0000313" key="3">
    <source>
        <dbReference type="EMBL" id="CAB4585225.1"/>
    </source>
</evidence>
<proteinExistence type="predicted"/>
<dbReference type="Pfam" id="PF12811">
    <property type="entry name" value="BaxI_1"/>
    <property type="match status" value="1"/>
</dbReference>
<accession>A0A6J6FCU3</accession>
<sequence length="270" mass="28509">MTNPMLNDKKLRAAAESDGAGWGAPDLETRAPLTDGPTSPWNPATRAMTVGGTVSATAVLFVLLLAGATVGWLGVEAPEGEVYKFPAFAIGGVLVGLVCALVLAFKPNLAKILGPVYAVAQGLFVGAISRAYETYYDGIVVQAAGATIAVVAVMLALYGLRIIKVTDRMRRIVIGATLGVALFYGVSLLMSLFGATPTFLSSSSALGIGFSFLVAGLAAFNLALDFDFIERGAKERLPESVEWYAAFGVLVTVVWLYLEILRLLAKLRDR</sequence>
<protein>
    <submittedName>
        <fullName evidence="3">Unannotated protein</fullName>
    </submittedName>
</protein>
<keyword evidence="2" id="KW-0472">Membrane</keyword>
<keyword evidence="2" id="KW-0812">Transmembrane</keyword>
<dbReference type="EMBL" id="CAEZTS010000121">
    <property type="protein sequence ID" value="CAB4585225.1"/>
    <property type="molecule type" value="Genomic_DNA"/>
</dbReference>
<evidence type="ECO:0000256" key="1">
    <source>
        <dbReference type="SAM" id="MobiDB-lite"/>
    </source>
</evidence>